<evidence type="ECO:0000259" key="6">
    <source>
        <dbReference type="PROSITE" id="PS50109"/>
    </source>
</evidence>
<dbReference type="Proteomes" id="UP000568380">
    <property type="component" value="Unassembled WGS sequence"/>
</dbReference>
<dbReference type="EMBL" id="JACHIN010000007">
    <property type="protein sequence ID" value="MBB5079922.1"/>
    <property type="molecule type" value="Genomic_DNA"/>
</dbReference>
<keyword evidence="2 7" id="KW-0418">Kinase</keyword>
<feature type="domain" description="Histidine kinase" evidence="6">
    <location>
        <begin position="209"/>
        <end position="394"/>
    </location>
</feature>
<evidence type="ECO:0000256" key="2">
    <source>
        <dbReference type="ARBA" id="ARBA00022777"/>
    </source>
</evidence>
<dbReference type="PANTHER" id="PTHR24421">
    <property type="entry name" value="NITRATE/NITRITE SENSOR PROTEIN NARX-RELATED"/>
    <property type="match status" value="1"/>
</dbReference>
<dbReference type="InterPro" id="IPR011712">
    <property type="entry name" value="Sig_transdc_His_kin_sub3_dim/P"/>
</dbReference>
<feature type="transmembrane region" description="Helical" evidence="5">
    <location>
        <begin position="149"/>
        <end position="170"/>
    </location>
</feature>
<dbReference type="AlphaFoldDB" id="A0A7W8A5F3"/>
<dbReference type="Pfam" id="PF07730">
    <property type="entry name" value="HisKA_3"/>
    <property type="match status" value="1"/>
</dbReference>
<dbReference type="PIRSF" id="PIRSF037434">
    <property type="entry name" value="STHK_ChrS"/>
    <property type="match status" value="1"/>
</dbReference>
<dbReference type="InterPro" id="IPR003594">
    <property type="entry name" value="HATPase_dom"/>
</dbReference>
<dbReference type="PROSITE" id="PS50109">
    <property type="entry name" value="HIS_KIN"/>
    <property type="match status" value="1"/>
</dbReference>
<evidence type="ECO:0000256" key="5">
    <source>
        <dbReference type="SAM" id="Phobius"/>
    </source>
</evidence>
<dbReference type="InterPro" id="IPR050482">
    <property type="entry name" value="Sensor_HK_TwoCompSys"/>
</dbReference>
<dbReference type="SMART" id="SM00387">
    <property type="entry name" value="HATPase_c"/>
    <property type="match status" value="1"/>
</dbReference>
<proteinExistence type="predicted"/>
<dbReference type="InterPro" id="IPR005467">
    <property type="entry name" value="His_kinase_dom"/>
</dbReference>
<dbReference type="GO" id="GO:0000155">
    <property type="term" value="F:phosphorelay sensor kinase activity"/>
    <property type="evidence" value="ECO:0007669"/>
    <property type="project" value="InterPro"/>
</dbReference>
<dbReference type="Pfam" id="PF02518">
    <property type="entry name" value="HATPase_c"/>
    <property type="match status" value="1"/>
</dbReference>
<evidence type="ECO:0000313" key="7">
    <source>
        <dbReference type="EMBL" id="MBB5079922.1"/>
    </source>
</evidence>
<gene>
    <name evidence="7" type="ORF">HNR40_005408</name>
</gene>
<accession>A0A7W8A5F3</accession>
<dbReference type="InterPro" id="IPR036890">
    <property type="entry name" value="HATPase_C_sf"/>
</dbReference>
<reference evidence="7 8" key="1">
    <citation type="submission" date="2020-08" db="EMBL/GenBank/DDBJ databases">
        <title>Genomic Encyclopedia of Type Strains, Phase IV (KMG-IV): sequencing the most valuable type-strain genomes for metagenomic binning, comparative biology and taxonomic classification.</title>
        <authorList>
            <person name="Goeker M."/>
        </authorList>
    </citation>
    <scope>NUCLEOTIDE SEQUENCE [LARGE SCALE GENOMIC DNA]</scope>
    <source>
        <strain evidence="7 8">DSM 45385</strain>
    </source>
</reference>
<feature type="coiled-coil region" evidence="4">
    <location>
        <begin position="173"/>
        <end position="200"/>
    </location>
</feature>
<organism evidence="7 8">
    <name type="scientific">Nonomuraea endophytica</name>
    <dbReference type="NCBI Taxonomy" id="714136"/>
    <lineage>
        <taxon>Bacteria</taxon>
        <taxon>Bacillati</taxon>
        <taxon>Actinomycetota</taxon>
        <taxon>Actinomycetes</taxon>
        <taxon>Streptosporangiales</taxon>
        <taxon>Streptosporangiaceae</taxon>
        <taxon>Nonomuraea</taxon>
    </lineage>
</organism>
<sequence>MPDDVPVEEPPRRLSSAGPNVWESLRGWELLLVVTTLIPVVFALVGDFTAREKAIVAGCLLATIPVYVFVGRPGIIAEDRRRSLLYVVLLVVLFTPAALTIPAISFSLFGLCSMCYLALPAKQATIASIVLWTGPAITVADREDPLGSAFNLIVVMTVVVFFSGTMGLWIERITKQSKERAALIEELEASRAEVARLSAERGAQAERERLAGEIHDTLAQGFTSIIMLVRAAQRQPDPARHLALAVRTAQENLAEARAFLSVLAPAPLDDASLVEALRRITERMGDETGVGVRFEACGAARPLATRTDVVLIRALQEGLANVRKHAAARAVRVGLEYGERQVRLSVADDGRGFGVESGGFGLRTMRGRVEQAGGTLTLTSTPGAGTTLTVEVPA</sequence>
<protein>
    <submittedName>
        <fullName evidence="7">Signal transduction histidine kinase</fullName>
    </submittedName>
</protein>
<keyword evidence="5" id="KW-0812">Transmembrane</keyword>
<keyword evidence="5" id="KW-0472">Membrane</keyword>
<dbReference type="Gene3D" id="3.30.565.10">
    <property type="entry name" value="Histidine kinase-like ATPase, C-terminal domain"/>
    <property type="match status" value="1"/>
</dbReference>
<keyword evidence="1" id="KW-0808">Transferase</keyword>
<evidence type="ECO:0000256" key="1">
    <source>
        <dbReference type="ARBA" id="ARBA00022679"/>
    </source>
</evidence>
<keyword evidence="8" id="KW-1185">Reference proteome</keyword>
<evidence type="ECO:0000313" key="8">
    <source>
        <dbReference type="Proteomes" id="UP000568380"/>
    </source>
</evidence>
<keyword evidence="3" id="KW-0902">Two-component regulatory system</keyword>
<evidence type="ECO:0000256" key="4">
    <source>
        <dbReference type="SAM" id="Coils"/>
    </source>
</evidence>
<evidence type="ECO:0000256" key="3">
    <source>
        <dbReference type="ARBA" id="ARBA00023012"/>
    </source>
</evidence>
<dbReference type="InterPro" id="IPR017205">
    <property type="entry name" value="Sig_transdc_His_kinase_ChrS"/>
</dbReference>
<dbReference type="Gene3D" id="1.20.5.1930">
    <property type="match status" value="1"/>
</dbReference>
<name>A0A7W8A5F3_9ACTN</name>
<comment type="caution">
    <text evidence="7">The sequence shown here is derived from an EMBL/GenBank/DDBJ whole genome shotgun (WGS) entry which is preliminary data.</text>
</comment>
<feature type="transmembrane region" description="Helical" evidence="5">
    <location>
        <begin position="83"/>
        <end position="109"/>
    </location>
</feature>
<dbReference type="PANTHER" id="PTHR24421:SF62">
    <property type="entry name" value="SENSORY TRANSDUCTION HISTIDINE KINASE"/>
    <property type="match status" value="1"/>
</dbReference>
<feature type="transmembrane region" description="Helical" evidence="5">
    <location>
        <begin position="30"/>
        <end position="48"/>
    </location>
</feature>
<dbReference type="RefSeq" id="WP_184965920.1">
    <property type="nucleotide sequence ID" value="NZ_JACHIN010000007.1"/>
</dbReference>
<dbReference type="GO" id="GO:0046983">
    <property type="term" value="F:protein dimerization activity"/>
    <property type="evidence" value="ECO:0007669"/>
    <property type="project" value="InterPro"/>
</dbReference>
<keyword evidence="5" id="KW-1133">Transmembrane helix</keyword>
<dbReference type="CDD" id="cd16917">
    <property type="entry name" value="HATPase_UhpB-NarQ-NarX-like"/>
    <property type="match status" value="1"/>
</dbReference>
<dbReference type="GO" id="GO:0016020">
    <property type="term" value="C:membrane"/>
    <property type="evidence" value="ECO:0007669"/>
    <property type="project" value="InterPro"/>
</dbReference>
<feature type="transmembrane region" description="Helical" evidence="5">
    <location>
        <begin position="54"/>
        <end position="71"/>
    </location>
</feature>
<dbReference type="SUPFAM" id="SSF55874">
    <property type="entry name" value="ATPase domain of HSP90 chaperone/DNA topoisomerase II/histidine kinase"/>
    <property type="match status" value="1"/>
</dbReference>
<keyword evidence="4" id="KW-0175">Coiled coil</keyword>